<dbReference type="EMBL" id="BPLR01016587">
    <property type="protein sequence ID" value="GIY84886.1"/>
    <property type="molecule type" value="Genomic_DNA"/>
</dbReference>
<accession>A0AAV4WSG2</accession>
<keyword evidence="2" id="KW-1185">Reference proteome</keyword>
<name>A0AAV4WSG2_CAEEX</name>
<gene>
    <name evidence="1" type="ORF">CEXT_796591</name>
</gene>
<evidence type="ECO:0000313" key="2">
    <source>
        <dbReference type="Proteomes" id="UP001054945"/>
    </source>
</evidence>
<dbReference type="Proteomes" id="UP001054945">
    <property type="component" value="Unassembled WGS sequence"/>
</dbReference>
<dbReference type="AlphaFoldDB" id="A0AAV4WSG2"/>
<organism evidence="1 2">
    <name type="scientific">Caerostris extrusa</name>
    <name type="common">Bark spider</name>
    <name type="synonym">Caerostris bankana</name>
    <dbReference type="NCBI Taxonomy" id="172846"/>
    <lineage>
        <taxon>Eukaryota</taxon>
        <taxon>Metazoa</taxon>
        <taxon>Ecdysozoa</taxon>
        <taxon>Arthropoda</taxon>
        <taxon>Chelicerata</taxon>
        <taxon>Arachnida</taxon>
        <taxon>Araneae</taxon>
        <taxon>Araneomorphae</taxon>
        <taxon>Entelegynae</taxon>
        <taxon>Araneoidea</taxon>
        <taxon>Araneidae</taxon>
        <taxon>Caerostris</taxon>
    </lineage>
</organism>
<reference evidence="1 2" key="1">
    <citation type="submission" date="2021-06" db="EMBL/GenBank/DDBJ databases">
        <title>Caerostris extrusa draft genome.</title>
        <authorList>
            <person name="Kono N."/>
            <person name="Arakawa K."/>
        </authorList>
    </citation>
    <scope>NUCLEOTIDE SEQUENCE [LARGE SCALE GENOMIC DNA]</scope>
</reference>
<sequence>MELHIKLLPDVIRIDGCWSLTGYIYSVMGLQCYTGYSFNRKKTSLILIVLVIFLYERHPSSPSENFFDTYRPFENQPYLSLRATPQFAFGKLFDTYRPFDTLIFFSLRAPCSMKSILIVLSKINPLIFLYERHPSSPSESFFDTYRPFENQAFIFLYE</sequence>
<evidence type="ECO:0000313" key="1">
    <source>
        <dbReference type="EMBL" id="GIY84886.1"/>
    </source>
</evidence>
<proteinExistence type="predicted"/>
<protein>
    <submittedName>
        <fullName evidence="1">Uncharacterized protein</fullName>
    </submittedName>
</protein>
<comment type="caution">
    <text evidence="1">The sequence shown here is derived from an EMBL/GenBank/DDBJ whole genome shotgun (WGS) entry which is preliminary data.</text>
</comment>